<dbReference type="Gene3D" id="2.130.10.10">
    <property type="entry name" value="YVTN repeat-like/Quinoprotein amine dehydrogenase"/>
    <property type="match status" value="1"/>
</dbReference>
<dbReference type="AlphaFoldDB" id="A0A138AJX0"/>
<dbReference type="SUPFAM" id="SSF63829">
    <property type="entry name" value="Calcium-dependent phosphotriesterase"/>
    <property type="match status" value="1"/>
</dbReference>
<evidence type="ECO:0000313" key="2">
    <source>
        <dbReference type="EMBL" id="KXP10808.1"/>
    </source>
</evidence>
<gene>
    <name evidence="2" type="ORF">AXK60_05880</name>
</gene>
<dbReference type="Pfam" id="PF24684">
    <property type="entry name" value="Vgb_lyase"/>
    <property type="match status" value="1"/>
</dbReference>
<dbReference type="PANTHER" id="PTHR40274">
    <property type="entry name" value="VIRGINIAMYCIN B LYASE"/>
    <property type="match status" value="1"/>
</dbReference>
<dbReference type="EMBL" id="LSRF01000023">
    <property type="protein sequence ID" value="KXP10808.1"/>
    <property type="molecule type" value="Genomic_DNA"/>
</dbReference>
<feature type="region of interest" description="Disordered" evidence="1">
    <location>
        <begin position="79"/>
        <end position="146"/>
    </location>
</feature>
<accession>A0A138AJX0</accession>
<dbReference type="OrthoDB" id="9812926at2"/>
<feature type="compositionally biased region" description="Basic and acidic residues" evidence="1">
    <location>
        <begin position="105"/>
        <end position="119"/>
    </location>
</feature>
<comment type="caution">
    <text evidence="2">The sequence shown here is derived from an EMBL/GenBank/DDBJ whole genome shotgun (WGS) entry which is preliminary data.</text>
</comment>
<name>A0A138AJX0_9ACTN</name>
<proteinExistence type="predicted"/>
<dbReference type="PANTHER" id="PTHR40274:SF3">
    <property type="entry name" value="VIRGINIAMYCIN B LYASE"/>
    <property type="match status" value="1"/>
</dbReference>
<evidence type="ECO:0000256" key="1">
    <source>
        <dbReference type="SAM" id="MobiDB-lite"/>
    </source>
</evidence>
<dbReference type="STRING" id="239498.AXK60_05880"/>
<evidence type="ECO:0000313" key="3">
    <source>
        <dbReference type="Proteomes" id="UP000070258"/>
    </source>
</evidence>
<dbReference type="RefSeq" id="WP_068571036.1">
    <property type="nucleotide sequence ID" value="NZ_LSRF01000023.1"/>
</dbReference>
<feature type="compositionally biased region" description="Basic and acidic residues" evidence="1">
    <location>
        <begin position="133"/>
        <end position="143"/>
    </location>
</feature>
<sequence length="169" mass="17718">MSITIHDVPGSGPYALTAGPDGGLWFTLVGSGEVGRYDVETGETALYPVGPDAGPTIIVPGPDGALWFTEIGAGRIGRMTPDGAVTHVPPRRPRRTAPRHLRRTGRPDVVHGMGRERGRIGGFGGANPQVRATDARRGAARDRPRPRRCVVGRAGGRVARAAGPSTAMM</sequence>
<feature type="compositionally biased region" description="Basic residues" evidence="1">
    <location>
        <begin position="89"/>
        <end position="104"/>
    </location>
</feature>
<organism evidence="2 3">
    <name type="scientific">Tsukamurella pseudospumae</name>
    <dbReference type="NCBI Taxonomy" id="239498"/>
    <lineage>
        <taxon>Bacteria</taxon>
        <taxon>Bacillati</taxon>
        <taxon>Actinomycetota</taxon>
        <taxon>Actinomycetes</taxon>
        <taxon>Mycobacteriales</taxon>
        <taxon>Tsukamurellaceae</taxon>
        <taxon>Tsukamurella</taxon>
    </lineage>
</organism>
<dbReference type="InterPro" id="IPR051344">
    <property type="entry name" value="Vgb"/>
</dbReference>
<dbReference type="GO" id="GO:0030288">
    <property type="term" value="C:outer membrane-bounded periplasmic space"/>
    <property type="evidence" value="ECO:0007669"/>
    <property type="project" value="TreeGrafter"/>
</dbReference>
<evidence type="ECO:0008006" key="4">
    <source>
        <dbReference type="Google" id="ProtNLM"/>
    </source>
</evidence>
<reference evidence="3" key="1">
    <citation type="submission" date="2016-02" db="EMBL/GenBank/DDBJ databases">
        <authorList>
            <person name="Wen L."/>
            <person name="He K."/>
            <person name="Yang H."/>
        </authorList>
    </citation>
    <scope>NUCLEOTIDE SEQUENCE [LARGE SCALE GENOMIC DNA]</scope>
    <source>
        <strain evidence="3">JCM 15929</strain>
    </source>
</reference>
<dbReference type="Proteomes" id="UP000070258">
    <property type="component" value="Unassembled WGS sequence"/>
</dbReference>
<dbReference type="InterPro" id="IPR015943">
    <property type="entry name" value="WD40/YVTN_repeat-like_dom_sf"/>
</dbReference>
<protein>
    <recommendedName>
        <fullName evidence="4">Virginiamycin B lyase</fullName>
    </recommendedName>
</protein>